<dbReference type="PANTHER" id="PTHR17985">
    <property type="entry name" value="SER/THR-RICH PROTEIN T10 IN DGCR REGION"/>
    <property type="match status" value="1"/>
</dbReference>
<evidence type="ECO:0008006" key="3">
    <source>
        <dbReference type="Google" id="ProtNLM"/>
    </source>
</evidence>
<name>A0A2P1PZ04_9GAMM</name>
<reference evidence="1 2" key="2">
    <citation type="submission" date="2018-03" db="EMBL/GenBank/DDBJ databases">
        <authorList>
            <person name="Keele B.F."/>
        </authorList>
    </citation>
    <scope>NUCLEOTIDE SEQUENCE [LARGE SCALE GENOMIC DNA]</scope>
    <source>
        <strain evidence="1 2">D13</strain>
    </source>
</reference>
<protein>
    <recommendedName>
        <fullName evidence="3">NRDE family protein</fullName>
    </recommendedName>
</protein>
<evidence type="ECO:0000313" key="2">
    <source>
        <dbReference type="Proteomes" id="UP000241074"/>
    </source>
</evidence>
<dbReference type="InterPro" id="IPR008551">
    <property type="entry name" value="TANGO2"/>
</dbReference>
<reference evidence="1 2" key="1">
    <citation type="submission" date="2018-03" db="EMBL/GenBank/DDBJ databases">
        <title>Ahniella affigens gen. nov., sp. nov., a gammaproteobacterium isolated from sandy soil near a stream.</title>
        <authorList>
            <person name="Ko Y."/>
            <person name="Kim J.-H."/>
        </authorList>
    </citation>
    <scope>NUCLEOTIDE SEQUENCE [LARGE SCALE GENOMIC DNA]</scope>
    <source>
        <strain evidence="1 2">D13</strain>
    </source>
</reference>
<evidence type="ECO:0000313" key="1">
    <source>
        <dbReference type="EMBL" id="AVQ00082.1"/>
    </source>
</evidence>
<dbReference type="OrthoDB" id="4380123at2"/>
<dbReference type="AlphaFoldDB" id="A0A2P1PZ04"/>
<proteinExistence type="predicted"/>
<dbReference type="Pfam" id="PF05742">
    <property type="entry name" value="TANGO2"/>
    <property type="match status" value="1"/>
</dbReference>
<dbReference type="EMBL" id="CP027860">
    <property type="protein sequence ID" value="AVQ00082.1"/>
    <property type="molecule type" value="Genomic_DNA"/>
</dbReference>
<dbReference type="PANTHER" id="PTHR17985:SF8">
    <property type="entry name" value="TRANSPORT AND GOLGI ORGANIZATION PROTEIN 2 HOMOLOG"/>
    <property type="match status" value="1"/>
</dbReference>
<keyword evidence="2" id="KW-1185">Reference proteome</keyword>
<gene>
    <name evidence="1" type="ORF">C7S18_11265</name>
</gene>
<accession>A0A2P1PZ04</accession>
<organism evidence="1 2">
    <name type="scientific">Ahniella affigens</name>
    <dbReference type="NCBI Taxonomy" id="2021234"/>
    <lineage>
        <taxon>Bacteria</taxon>
        <taxon>Pseudomonadati</taxon>
        <taxon>Pseudomonadota</taxon>
        <taxon>Gammaproteobacteria</taxon>
        <taxon>Lysobacterales</taxon>
        <taxon>Rhodanobacteraceae</taxon>
        <taxon>Ahniella</taxon>
    </lineage>
</organism>
<dbReference type="KEGG" id="xba:C7S18_11265"/>
<dbReference type="Proteomes" id="UP000241074">
    <property type="component" value="Chromosome"/>
</dbReference>
<sequence>MMCLIAFAYQVHPLYELILIGNRDEFHARPSDALHAHVDAPGVYGGRDAQAGGGWLLVHAAGRLVTVTNVRHGSPEQAKRSRGQLVKGLITDTRPAAALHAISDAEAKRFGRFNALAFDRDGLSYLRNFPEVSRERLGPGVYGLSNGALNTPWPKVARTRSALEAWLDRGDADPTALLDILKHQQQFADAELPDTGVGLEWERLLSSPFIVGEHYGTRASSLVLVGRDQIRFIEQSFGPNATPLGQRELLIAREPA</sequence>